<keyword evidence="5" id="KW-0963">Cytoplasm</keyword>
<dbReference type="InterPro" id="IPR056794">
    <property type="entry name" value="PATL1-6_C_GOLD"/>
</dbReference>
<evidence type="ECO:0000313" key="14">
    <source>
        <dbReference type="Proteomes" id="UP001345219"/>
    </source>
</evidence>
<dbReference type="GO" id="GO:0005737">
    <property type="term" value="C:cytoplasm"/>
    <property type="evidence" value="ECO:0007669"/>
    <property type="project" value="UniProtKB-SubCell"/>
</dbReference>
<keyword evidence="6" id="KW-0132">Cell division</keyword>
<evidence type="ECO:0000256" key="10">
    <source>
        <dbReference type="SAM" id="MobiDB-lite"/>
    </source>
</evidence>
<dbReference type="PROSITE" id="PS50866">
    <property type="entry name" value="GOLD"/>
    <property type="match status" value="1"/>
</dbReference>
<evidence type="ECO:0008006" key="15">
    <source>
        <dbReference type="Google" id="ProtNLM"/>
    </source>
</evidence>
<dbReference type="GO" id="GO:0016020">
    <property type="term" value="C:membrane"/>
    <property type="evidence" value="ECO:0007669"/>
    <property type="project" value="UniProtKB-SubCell"/>
</dbReference>
<dbReference type="Pfam" id="PF03765">
    <property type="entry name" value="CRAL_TRIO_N"/>
    <property type="match status" value="1"/>
</dbReference>
<evidence type="ECO:0000256" key="8">
    <source>
        <dbReference type="ARBA" id="ARBA00023136"/>
    </source>
</evidence>
<organism evidence="13 14">
    <name type="scientific">Trapa incisa</name>
    <dbReference type="NCBI Taxonomy" id="236973"/>
    <lineage>
        <taxon>Eukaryota</taxon>
        <taxon>Viridiplantae</taxon>
        <taxon>Streptophyta</taxon>
        <taxon>Embryophyta</taxon>
        <taxon>Tracheophyta</taxon>
        <taxon>Spermatophyta</taxon>
        <taxon>Magnoliopsida</taxon>
        <taxon>eudicotyledons</taxon>
        <taxon>Gunneridae</taxon>
        <taxon>Pentapetalae</taxon>
        <taxon>rosids</taxon>
        <taxon>malvids</taxon>
        <taxon>Myrtales</taxon>
        <taxon>Lythraceae</taxon>
        <taxon>Trapa</taxon>
    </lineage>
</organism>
<dbReference type="Gene3D" id="1.10.8.20">
    <property type="entry name" value="N-terminal domain of phosphatidylinositol transfer protein sec14p"/>
    <property type="match status" value="1"/>
</dbReference>
<evidence type="ECO:0000259" key="12">
    <source>
        <dbReference type="PROSITE" id="PS50866"/>
    </source>
</evidence>
<gene>
    <name evidence="13" type="ORF">SAY87_024633</name>
</gene>
<dbReference type="SMART" id="SM00516">
    <property type="entry name" value="SEC14"/>
    <property type="match status" value="1"/>
</dbReference>
<feature type="domain" description="CRAL-TRIO" evidence="11">
    <location>
        <begin position="276"/>
        <end position="453"/>
    </location>
</feature>
<dbReference type="InterPro" id="IPR009038">
    <property type="entry name" value="GOLD_dom"/>
</dbReference>
<comment type="caution">
    <text evidence="13">The sequence shown here is derived from an EMBL/GenBank/DDBJ whole genome shotgun (WGS) entry which is preliminary data.</text>
</comment>
<dbReference type="PANTHER" id="PTHR45932:SF27">
    <property type="entry name" value="PATELLIN-2"/>
    <property type="match status" value="1"/>
</dbReference>
<evidence type="ECO:0000256" key="9">
    <source>
        <dbReference type="ARBA" id="ARBA00023306"/>
    </source>
</evidence>
<evidence type="ECO:0000256" key="3">
    <source>
        <dbReference type="ARBA" id="ARBA00007155"/>
    </source>
</evidence>
<keyword evidence="9" id="KW-0131">Cell cycle</keyword>
<dbReference type="Proteomes" id="UP001345219">
    <property type="component" value="Chromosome 19"/>
</dbReference>
<keyword evidence="8" id="KW-0472">Membrane</keyword>
<dbReference type="InterPro" id="IPR011074">
    <property type="entry name" value="CRAL/TRIO_N_dom"/>
</dbReference>
<feature type="region of interest" description="Disordered" evidence="10">
    <location>
        <begin position="21"/>
        <end position="56"/>
    </location>
</feature>
<evidence type="ECO:0000256" key="7">
    <source>
        <dbReference type="ARBA" id="ARBA00023121"/>
    </source>
</evidence>
<dbReference type="SMART" id="SM01100">
    <property type="entry name" value="CRAL_TRIO_N"/>
    <property type="match status" value="1"/>
</dbReference>
<dbReference type="GO" id="GO:0051301">
    <property type="term" value="P:cell division"/>
    <property type="evidence" value="ECO:0007669"/>
    <property type="project" value="UniProtKB-KW"/>
</dbReference>
<comment type="subcellular location">
    <subcellularLocation>
        <location evidence="2">Cytoplasm</location>
    </subcellularLocation>
    <subcellularLocation>
        <location evidence="1">Membrane</location>
    </subcellularLocation>
</comment>
<name>A0AAN7GEP4_9MYRT</name>
<evidence type="ECO:0000256" key="2">
    <source>
        <dbReference type="ARBA" id="ARBA00004496"/>
    </source>
</evidence>
<dbReference type="Gene3D" id="2.60.120.680">
    <property type="entry name" value="GOLD domain"/>
    <property type="match status" value="1"/>
</dbReference>
<evidence type="ECO:0000256" key="1">
    <source>
        <dbReference type="ARBA" id="ARBA00004370"/>
    </source>
</evidence>
<feature type="region of interest" description="Disordered" evidence="10">
    <location>
        <begin position="189"/>
        <end position="214"/>
    </location>
</feature>
<dbReference type="SUPFAM" id="SSF52087">
    <property type="entry name" value="CRAL/TRIO domain"/>
    <property type="match status" value="1"/>
</dbReference>
<evidence type="ECO:0000256" key="6">
    <source>
        <dbReference type="ARBA" id="ARBA00022618"/>
    </source>
</evidence>
<dbReference type="Pfam" id="PF25099">
    <property type="entry name" value="GOLD_PATL1_C"/>
    <property type="match status" value="1"/>
</dbReference>
<sequence length="566" mass="62497">MATEYTKAAAEATEEVVVVAEKELPPPQPEAEEESAVGKEAEGGEKLQVTEKDEKSIISQSVSFKEETNVVGKLPDSQKKALDELKQLLREALEKPEFSAPPPPTPEEEKKKEEAKEEKPTEAVVVAEEPPPPPPPPPSVAEAEVVVVVEQGVEKVEAAVIVDDDGAKTVEAIKETIVEVSAAAVKTGEVAAPPPPPALEPEQKAEPEGATPLEPEKVSLWGVTLLGDDGEKSDVVLLKFLRARDFKPKEALAMIKSTVRWRKEFGVEAGLIQEDLGTAMARLEELVYVHGTGRDGHPVCYNLYGELGRRKEVHEIAFADEEKRKGFLKWRVQFMERAIERHLDFRPNGVCSFVQVNDMKNSPGLLKREVWAATNKAVQLLQDNYPEFVAKQVFINTPWWYLFFSKAISPFLTQRSKSKFVFATPSKTSEALFKYIAPEQVPVQYGGLSRSGEQKFTAADTVTEVTIKAATNHTVEFPVSGSYEVAWEVRVVGWEVSYGVEFVPESESSYAVIVSKTKAMSNASDNDPIVSDSFKAKESGKVVITIDNHSSKKKILLYRSKTKPVH</sequence>
<dbReference type="Gene3D" id="3.40.525.10">
    <property type="entry name" value="CRAL-TRIO lipid binding domain"/>
    <property type="match status" value="1"/>
</dbReference>
<reference evidence="13 14" key="1">
    <citation type="journal article" date="2023" name="Hortic Res">
        <title>Pangenome of water caltrop reveals structural variations and asymmetric subgenome divergence after allopolyploidization.</title>
        <authorList>
            <person name="Zhang X."/>
            <person name="Chen Y."/>
            <person name="Wang L."/>
            <person name="Yuan Y."/>
            <person name="Fang M."/>
            <person name="Shi L."/>
            <person name="Lu R."/>
            <person name="Comes H.P."/>
            <person name="Ma Y."/>
            <person name="Chen Y."/>
            <person name="Huang G."/>
            <person name="Zhou Y."/>
            <person name="Zheng Z."/>
            <person name="Qiu Y."/>
        </authorList>
    </citation>
    <scope>NUCLEOTIDE SEQUENCE [LARGE SCALE GENOMIC DNA]</scope>
    <source>
        <tissue evidence="13">Roots</tissue>
    </source>
</reference>
<comment type="similarity">
    <text evidence="3">Belongs to the patellin family.</text>
</comment>
<dbReference type="PROSITE" id="PS50191">
    <property type="entry name" value="CRAL_TRIO"/>
    <property type="match status" value="1"/>
</dbReference>
<dbReference type="GO" id="GO:0008289">
    <property type="term" value="F:lipid binding"/>
    <property type="evidence" value="ECO:0007669"/>
    <property type="project" value="UniProtKB-KW"/>
</dbReference>
<dbReference type="InterPro" id="IPR036273">
    <property type="entry name" value="CRAL/TRIO_N_dom_sf"/>
</dbReference>
<dbReference type="CDD" id="cd00170">
    <property type="entry name" value="SEC14"/>
    <property type="match status" value="1"/>
</dbReference>
<evidence type="ECO:0000313" key="13">
    <source>
        <dbReference type="EMBL" id="KAK4741045.1"/>
    </source>
</evidence>
<feature type="region of interest" description="Disordered" evidence="10">
    <location>
        <begin position="89"/>
        <end position="140"/>
    </location>
</feature>
<dbReference type="AlphaFoldDB" id="A0AAN7GEP4"/>
<keyword evidence="4" id="KW-0813">Transport</keyword>
<dbReference type="SUPFAM" id="SSF46938">
    <property type="entry name" value="CRAL/TRIO N-terminal domain"/>
    <property type="match status" value="1"/>
</dbReference>
<evidence type="ECO:0000256" key="5">
    <source>
        <dbReference type="ARBA" id="ARBA00022490"/>
    </source>
</evidence>
<dbReference type="EMBL" id="JAXIOK010000024">
    <property type="protein sequence ID" value="KAK4741045.1"/>
    <property type="molecule type" value="Genomic_DNA"/>
</dbReference>
<dbReference type="PANTHER" id="PTHR45932">
    <property type="entry name" value="PATELLIN-1"/>
    <property type="match status" value="1"/>
</dbReference>
<protein>
    <recommendedName>
        <fullName evidence="15">Patellin-3</fullName>
    </recommendedName>
</protein>
<evidence type="ECO:0000259" key="11">
    <source>
        <dbReference type="PROSITE" id="PS50191"/>
    </source>
</evidence>
<accession>A0AAN7GEP4</accession>
<dbReference type="InterPro" id="IPR036865">
    <property type="entry name" value="CRAL-TRIO_dom_sf"/>
</dbReference>
<keyword evidence="14" id="KW-1185">Reference proteome</keyword>
<feature type="compositionally biased region" description="Pro residues" evidence="10">
    <location>
        <begin position="129"/>
        <end position="139"/>
    </location>
</feature>
<proteinExistence type="inferred from homology"/>
<dbReference type="InterPro" id="IPR001251">
    <property type="entry name" value="CRAL-TRIO_dom"/>
</dbReference>
<feature type="domain" description="GOLD" evidence="12">
    <location>
        <begin position="455"/>
        <end position="562"/>
    </location>
</feature>
<keyword evidence="7" id="KW-0446">Lipid-binding</keyword>
<dbReference type="Pfam" id="PF00650">
    <property type="entry name" value="CRAL_TRIO"/>
    <property type="match status" value="1"/>
</dbReference>
<evidence type="ECO:0000256" key="4">
    <source>
        <dbReference type="ARBA" id="ARBA00022448"/>
    </source>
</evidence>
<dbReference type="InterPro" id="IPR044834">
    <property type="entry name" value="PATL"/>
</dbReference>
<feature type="compositionally biased region" description="Basic and acidic residues" evidence="10">
    <location>
        <begin position="36"/>
        <end position="56"/>
    </location>
</feature>
<feature type="compositionally biased region" description="Basic and acidic residues" evidence="10">
    <location>
        <begin position="107"/>
        <end position="121"/>
    </location>
</feature>